<feature type="transmembrane region" description="Helical" evidence="9">
    <location>
        <begin position="32"/>
        <end position="53"/>
    </location>
</feature>
<keyword evidence="12" id="KW-1185">Reference proteome</keyword>
<evidence type="ECO:0000256" key="5">
    <source>
        <dbReference type="ARBA" id="ARBA00022737"/>
    </source>
</evidence>
<dbReference type="GO" id="GO:0007189">
    <property type="term" value="P:adenylate cyclase-activating G protein-coupled receptor signaling pathway"/>
    <property type="evidence" value="ECO:0007669"/>
    <property type="project" value="TreeGrafter"/>
</dbReference>
<dbReference type="Proteomes" id="UP000194236">
    <property type="component" value="Unassembled WGS sequence"/>
</dbReference>
<gene>
    <name evidence="11" type="ORF">BLA29_000502</name>
</gene>
<evidence type="ECO:0000256" key="7">
    <source>
        <dbReference type="ARBA" id="ARBA00023136"/>
    </source>
</evidence>
<dbReference type="PANTHER" id="PTHR24372:SF74">
    <property type="entry name" value="LP13728P"/>
    <property type="match status" value="1"/>
</dbReference>
<comment type="caution">
    <text evidence="11">The sequence shown here is derived from an EMBL/GenBank/DDBJ whole genome shotgun (WGS) entry which is preliminary data.</text>
</comment>
<dbReference type="AlphaFoldDB" id="A0A1Y3BBE5"/>
<keyword evidence="6 9" id="KW-1133">Transmembrane helix</keyword>
<evidence type="ECO:0000256" key="2">
    <source>
        <dbReference type="ARBA" id="ARBA00010663"/>
    </source>
</evidence>
<dbReference type="GO" id="GO:0008528">
    <property type="term" value="F:G protein-coupled peptide receptor activity"/>
    <property type="evidence" value="ECO:0007669"/>
    <property type="project" value="TreeGrafter"/>
</dbReference>
<feature type="region of interest" description="Disordered" evidence="8">
    <location>
        <begin position="543"/>
        <end position="562"/>
    </location>
</feature>
<feature type="transmembrane region" description="Helical" evidence="9">
    <location>
        <begin position="116"/>
        <end position="142"/>
    </location>
</feature>
<dbReference type="PRINTS" id="PR00373">
    <property type="entry name" value="GLYCHORMONER"/>
</dbReference>
<dbReference type="EMBL" id="MUJZ01032202">
    <property type="protein sequence ID" value="OTF77517.1"/>
    <property type="molecule type" value="Genomic_DNA"/>
</dbReference>
<dbReference type="PANTHER" id="PTHR24372">
    <property type="entry name" value="GLYCOPROTEIN HORMONE RECEPTOR"/>
    <property type="match status" value="1"/>
</dbReference>
<keyword evidence="7 9" id="KW-0472">Membrane</keyword>
<dbReference type="SUPFAM" id="SSF81321">
    <property type="entry name" value="Family A G protein-coupled receptor-like"/>
    <property type="match status" value="1"/>
</dbReference>
<feature type="compositionally biased region" description="Polar residues" evidence="8">
    <location>
        <begin position="387"/>
        <end position="407"/>
    </location>
</feature>
<dbReference type="PRINTS" id="PR00237">
    <property type="entry name" value="GPCRRHODOPSN"/>
</dbReference>
<feature type="compositionally biased region" description="Basic residues" evidence="8">
    <location>
        <begin position="366"/>
        <end position="386"/>
    </location>
</feature>
<dbReference type="InterPro" id="IPR002131">
    <property type="entry name" value="Gphrmn_rcpt_fam"/>
</dbReference>
<evidence type="ECO:0000256" key="9">
    <source>
        <dbReference type="SAM" id="Phobius"/>
    </source>
</evidence>
<dbReference type="Gene3D" id="1.20.1070.10">
    <property type="entry name" value="Rhodopsin 7-helix transmembrane proteins"/>
    <property type="match status" value="1"/>
</dbReference>
<dbReference type="GO" id="GO:0016500">
    <property type="term" value="F:protein-hormone receptor activity"/>
    <property type="evidence" value="ECO:0007669"/>
    <property type="project" value="InterPro"/>
</dbReference>
<sequence length="660" mass="75451">VYLFIIAIVDLRTQGVYFNYAIDWQHGIGCKIAGFITVFAQLLSIFTLTVITLERLFAITYAIQLNRRLKLNLAVKVMIAGWLIVILLASLPLFGISSYSKTSICLPMEHHSVADILYLLTLLVINQLAFIIICACYSKMYFSIISQKTRATINDMTIAKRMALLVFTDFACWAPIAFFGLTAIAGYPLIDVTKSKILLVTIYPLNSCANPFLYVIFTKQYRRDFFILSDSRKHQKQCRIVQHENNDFYVKYHNDGDQSIVNQCSQCSKCSQCQCMSNYYCQHCCSMVNMQSDHHHHNAHPNDVCGCSETDSIIKTDNHQCNNDKERQRQITAATTTTNVIQQHHQINNVQQDFHSDTNKKSINDRKHRKHKRCHHYQYQHCRNHHQSLSNQGSSRNDSNDGNTLSNNEKESCSCAGRMMNANHMIEMENLSDNNNNNNNNDNHHHRQAMNSIDGNSCERIHIVRNNNHCQHHMMMNGRVLFSKHKDNPRHHNGGLVIQTSTMSKANKVKGNSIIANFLNSLSISKHLKRMATSIKSNESSTCALPEHESSESCSPYSSTNSLHRNHQQIMYRNKHCHHHRCYTCHTQYNRKPFNSIQSNDHIVINNEPSNPLPVEEQREILRQALQETTTIQEAVAVVEELSSGARISHGSSSNSSKKI</sequence>
<comment type="similarity">
    <text evidence="2">Belongs to the G-protein coupled receptor 1 family.</text>
</comment>
<feature type="compositionally biased region" description="Basic and acidic residues" evidence="8">
    <location>
        <begin position="354"/>
        <end position="365"/>
    </location>
</feature>
<feature type="region of interest" description="Disordered" evidence="8">
    <location>
        <begin position="347"/>
        <end position="411"/>
    </location>
</feature>
<evidence type="ECO:0000256" key="3">
    <source>
        <dbReference type="ARBA" id="ARBA00022614"/>
    </source>
</evidence>
<comment type="subcellular location">
    <subcellularLocation>
        <location evidence="1">Membrane</location>
    </subcellularLocation>
</comment>
<dbReference type="GO" id="GO:0009755">
    <property type="term" value="P:hormone-mediated signaling pathway"/>
    <property type="evidence" value="ECO:0007669"/>
    <property type="project" value="TreeGrafter"/>
</dbReference>
<dbReference type="InterPro" id="IPR000276">
    <property type="entry name" value="GPCR_Rhodpsn"/>
</dbReference>
<keyword evidence="3" id="KW-0433">Leucine-rich repeat</keyword>
<protein>
    <submittedName>
        <fullName evidence="11">Follicle-stimulating hormone receptor-like protein</fullName>
    </submittedName>
</protein>
<organism evidence="11 12">
    <name type="scientific">Euroglyphus maynei</name>
    <name type="common">Mayne's house dust mite</name>
    <dbReference type="NCBI Taxonomy" id="6958"/>
    <lineage>
        <taxon>Eukaryota</taxon>
        <taxon>Metazoa</taxon>
        <taxon>Ecdysozoa</taxon>
        <taxon>Arthropoda</taxon>
        <taxon>Chelicerata</taxon>
        <taxon>Arachnida</taxon>
        <taxon>Acari</taxon>
        <taxon>Acariformes</taxon>
        <taxon>Sarcoptiformes</taxon>
        <taxon>Astigmata</taxon>
        <taxon>Psoroptidia</taxon>
        <taxon>Analgoidea</taxon>
        <taxon>Pyroglyphidae</taxon>
        <taxon>Pyroglyphinae</taxon>
        <taxon>Euroglyphus</taxon>
    </lineage>
</organism>
<evidence type="ECO:0000256" key="1">
    <source>
        <dbReference type="ARBA" id="ARBA00004370"/>
    </source>
</evidence>
<feature type="compositionally biased region" description="Low complexity" evidence="8">
    <location>
        <begin position="552"/>
        <end position="562"/>
    </location>
</feature>
<name>A0A1Y3BBE5_EURMA</name>
<keyword evidence="4 9" id="KW-0812">Transmembrane</keyword>
<dbReference type="GO" id="GO:0005886">
    <property type="term" value="C:plasma membrane"/>
    <property type="evidence" value="ECO:0007669"/>
    <property type="project" value="TreeGrafter"/>
</dbReference>
<evidence type="ECO:0000313" key="12">
    <source>
        <dbReference type="Proteomes" id="UP000194236"/>
    </source>
</evidence>
<evidence type="ECO:0000256" key="6">
    <source>
        <dbReference type="ARBA" id="ARBA00022989"/>
    </source>
</evidence>
<evidence type="ECO:0000313" key="11">
    <source>
        <dbReference type="EMBL" id="OTF77517.1"/>
    </source>
</evidence>
<keyword evidence="11" id="KW-0675">Receptor</keyword>
<evidence type="ECO:0000256" key="4">
    <source>
        <dbReference type="ARBA" id="ARBA00022692"/>
    </source>
</evidence>
<keyword evidence="5" id="KW-0677">Repeat</keyword>
<evidence type="ECO:0000256" key="8">
    <source>
        <dbReference type="SAM" id="MobiDB-lite"/>
    </source>
</evidence>
<feature type="transmembrane region" description="Helical" evidence="9">
    <location>
        <begin position="197"/>
        <end position="217"/>
    </location>
</feature>
<accession>A0A1Y3BBE5</accession>
<feature type="transmembrane region" description="Helical" evidence="9">
    <location>
        <begin position="163"/>
        <end position="185"/>
    </location>
</feature>
<feature type="non-terminal residue" evidence="11">
    <location>
        <position position="1"/>
    </location>
</feature>
<proteinExistence type="inferred from homology"/>
<reference evidence="11 12" key="1">
    <citation type="submission" date="2017-03" db="EMBL/GenBank/DDBJ databases">
        <title>Genome Survey of Euroglyphus maynei.</title>
        <authorList>
            <person name="Arlian L.G."/>
            <person name="Morgan M.S."/>
            <person name="Rider S.D."/>
        </authorList>
    </citation>
    <scope>NUCLEOTIDE SEQUENCE [LARGE SCALE GENOMIC DNA]</scope>
    <source>
        <strain evidence="11">Arlian Lab</strain>
        <tissue evidence="11">Whole body</tissue>
    </source>
</reference>
<evidence type="ECO:0000259" key="10">
    <source>
        <dbReference type="PROSITE" id="PS50262"/>
    </source>
</evidence>
<dbReference type="InterPro" id="IPR017452">
    <property type="entry name" value="GPCR_Rhodpsn_7TM"/>
</dbReference>
<feature type="transmembrane region" description="Helical" evidence="9">
    <location>
        <begin position="73"/>
        <end position="96"/>
    </location>
</feature>
<feature type="domain" description="G-protein coupled receptors family 1 profile" evidence="10">
    <location>
        <begin position="1"/>
        <end position="214"/>
    </location>
</feature>
<dbReference type="PROSITE" id="PS50262">
    <property type="entry name" value="G_PROTEIN_RECEP_F1_2"/>
    <property type="match status" value="1"/>
</dbReference>
<dbReference type="Pfam" id="PF00001">
    <property type="entry name" value="7tm_1"/>
    <property type="match status" value="1"/>
</dbReference>
<dbReference type="OrthoDB" id="5981530at2759"/>